<dbReference type="InterPro" id="IPR055370">
    <property type="entry name" value="Lsr2_DNA-bd"/>
</dbReference>
<evidence type="ECO:0000256" key="2">
    <source>
        <dbReference type="SAM" id="MobiDB-lite"/>
    </source>
</evidence>
<comment type="caution">
    <text evidence="4">The sequence shown here is derived from an EMBL/GenBank/DDBJ whole genome shotgun (WGS) entry which is preliminary data.</text>
</comment>
<evidence type="ECO:0000259" key="3">
    <source>
        <dbReference type="Pfam" id="PF23359"/>
    </source>
</evidence>
<name>A0ABS8EI40_9ACTN</name>
<dbReference type="Gene3D" id="4.10.320.10">
    <property type="entry name" value="E3-binding domain"/>
    <property type="match status" value="1"/>
</dbReference>
<accession>A0ABS8EI40</accession>
<dbReference type="Proteomes" id="UP001520654">
    <property type="component" value="Unassembled WGS sequence"/>
</dbReference>
<feature type="region of interest" description="Disordered" evidence="2">
    <location>
        <begin position="83"/>
        <end position="102"/>
    </location>
</feature>
<gene>
    <name evidence="4" type="ORF">K7B10_39620</name>
</gene>
<proteinExistence type="predicted"/>
<dbReference type="EMBL" id="JAINUL010000003">
    <property type="protein sequence ID" value="MCC0100758.1"/>
    <property type="molecule type" value="Genomic_DNA"/>
</dbReference>
<feature type="compositionally biased region" description="Basic and acidic residues" evidence="2">
    <location>
        <begin position="89"/>
        <end position="102"/>
    </location>
</feature>
<dbReference type="InterPro" id="IPR036625">
    <property type="entry name" value="E3-bd_dom_sf"/>
</dbReference>
<evidence type="ECO:0000256" key="1">
    <source>
        <dbReference type="ARBA" id="ARBA00023125"/>
    </source>
</evidence>
<feature type="compositionally biased region" description="Basic residues" evidence="2">
    <location>
        <begin position="15"/>
        <end position="28"/>
    </location>
</feature>
<sequence length="102" mass="11804">MADRGQRSPRPAVVHLRRNPRRLPHLRTQRADQSPPVPPRPPRWRAVLRSFAPVLWRPEPIPDQPPVVTAAIRAWARANGYQVPPRGRIPSEVREAWDRHNS</sequence>
<keyword evidence="1" id="KW-0238">DNA-binding</keyword>
<feature type="region of interest" description="Disordered" evidence="2">
    <location>
        <begin position="1"/>
        <end position="42"/>
    </location>
</feature>
<protein>
    <submittedName>
        <fullName evidence="4">Lsr2 family protein</fullName>
    </submittedName>
</protein>
<dbReference type="Pfam" id="PF23359">
    <property type="entry name" value="Lsr2_DNA-bd"/>
    <property type="match status" value="1"/>
</dbReference>
<evidence type="ECO:0000313" key="5">
    <source>
        <dbReference type="Proteomes" id="UP001520654"/>
    </source>
</evidence>
<feature type="domain" description="Lsr2 DNA-binding" evidence="3">
    <location>
        <begin position="69"/>
        <end position="98"/>
    </location>
</feature>
<keyword evidence="5" id="KW-1185">Reference proteome</keyword>
<evidence type="ECO:0000313" key="4">
    <source>
        <dbReference type="EMBL" id="MCC0100758.1"/>
    </source>
</evidence>
<reference evidence="4 5" key="1">
    <citation type="submission" date="2021-08" db="EMBL/GenBank/DDBJ databases">
        <title>Genomic Architecture of Streptomyces flavotricini NGL1 and Streptomyces erythrochromogenes HMS4 With Differential Plant Beneficial attributes and laccase production capabilities.</title>
        <authorList>
            <person name="Salwan R."/>
            <person name="Kaur R."/>
            <person name="Sharma V."/>
        </authorList>
    </citation>
    <scope>NUCLEOTIDE SEQUENCE [LARGE SCALE GENOMIC DNA]</scope>
    <source>
        <strain evidence="4 5">NGL1</strain>
    </source>
</reference>
<organism evidence="4 5">
    <name type="scientific">Streptomyces flavotricini</name>
    <dbReference type="NCBI Taxonomy" id="66888"/>
    <lineage>
        <taxon>Bacteria</taxon>
        <taxon>Bacillati</taxon>
        <taxon>Actinomycetota</taxon>
        <taxon>Actinomycetes</taxon>
        <taxon>Kitasatosporales</taxon>
        <taxon>Streptomycetaceae</taxon>
        <taxon>Streptomyces</taxon>
    </lineage>
</organism>